<dbReference type="OrthoDB" id="5358475at2759"/>
<sequence length="128" mass="13446">MTPTIRFQRATAPAQALDHSYQNASIWNYAIDPSKLTVHRSNESGLANPIFAPGIAPLWMSANACEIEWGLYKGVPDAPPTGEARKCVGEVVDVRLEPLGGAKVHLVDLPVLKLGEGGTGDGGKANGG</sequence>
<comment type="caution">
    <text evidence="1">The sequence shown here is derived from an EMBL/GenBank/DDBJ whole genome shotgun (WGS) entry which is preliminary data.</text>
</comment>
<accession>A0A9P6GNZ4</accession>
<evidence type="ECO:0000313" key="2">
    <source>
        <dbReference type="Proteomes" id="UP000756921"/>
    </source>
</evidence>
<gene>
    <name evidence="1" type="ORF">PMIN01_01816</name>
</gene>
<dbReference type="AlphaFoldDB" id="A0A9P6GNZ4"/>
<proteinExistence type="predicted"/>
<keyword evidence="2" id="KW-1185">Reference proteome</keyword>
<evidence type="ECO:0000313" key="1">
    <source>
        <dbReference type="EMBL" id="KAF9739182.1"/>
    </source>
</evidence>
<protein>
    <submittedName>
        <fullName evidence="1">Uncharacterized protein</fullName>
    </submittedName>
</protein>
<reference evidence="1" key="1">
    <citation type="journal article" date="2020" name="Mol. Plant Microbe Interact.">
        <title>Genome Sequence of the Biocontrol Agent Coniothyrium minitans strain Conio (IMI 134523).</title>
        <authorList>
            <person name="Patel D."/>
            <person name="Shittu T.A."/>
            <person name="Baroncelli R."/>
            <person name="Muthumeenakshi S."/>
            <person name="Osborne T.H."/>
            <person name="Janganan T.K."/>
            <person name="Sreenivasaprasad S."/>
        </authorList>
    </citation>
    <scope>NUCLEOTIDE SEQUENCE</scope>
    <source>
        <strain evidence="1">Conio</strain>
    </source>
</reference>
<organism evidence="1 2">
    <name type="scientific">Paraphaeosphaeria minitans</name>
    <dbReference type="NCBI Taxonomy" id="565426"/>
    <lineage>
        <taxon>Eukaryota</taxon>
        <taxon>Fungi</taxon>
        <taxon>Dikarya</taxon>
        <taxon>Ascomycota</taxon>
        <taxon>Pezizomycotina</taxon>
        <taxon>Dothideomycetes</taxon>
        <taxon>Pleosporomycetidae</taxon>
        <taxon>Pleosporales</taxon>
        <taxon>Massarineae</taxon>
        <taxon>Didymosphaeriaceae</taxon>
        <taxon>Paraphaeosphaeria</taxon>
    </lineage>
</organism>
<dbReference type="Proteomes" id="UP000756921">
    <property type="component" value="Unassembled WGS sequence"/>
</dbReference>
<name>A0A9P6GNZ4_9PLEO</name>
<dbReference type="EMBL" id="WJXW01000002">
    <property type="protein sequence ID" value="KAF9739182.1"/>
    <property type="molecule type" value="Genomic_DNA"/>
</dbReference>